<gene>
    <name evidence="3" type="ORF">FHX42_003780</name>
</gene>
<dbReference type="RefSeq" id="WP_182545616.1">
    <property type="nucleotide sequence ID" value="NZ_JACGWZ010000005.1"/>
</dbReference>
<dbReference type="GO" id="GO:0006355">
    <property type="term" value="P:regulation of DNA-templated transcription"/>
    <property type="evidence" value="ECO:0007669"/>
    <property type="project" value="InterPro"/>
</dbReference>
<evidence type="ECO:0000313" key="3">
    <source>
        <dbReference type="EMBL" id="MBA8826404.1"/>
    </source>
</evidence>
<dbReference type="InterPro" id="IPR003018">
    <property type="entry name" value="GAF"/>
</dbReference>
<keyword evidence="1" id="KW-0238">DNA-binding</keyword>
<name>A0A839DY40_9PSEU</name>
<dbReference type="Pfam" id="PF01590">
    <property type="entry name" value="GAF"/>
    <property type="match status" value="1"/>
</dbReference>
<dbReference type="Proteomes" id="UP000569329">
    <property type="component" value="Unassembled WGS sequence"/>
</dbReference>
<proteinExistence type="predicted"/>
<dbReference type="InterPro" id="IPR001867">
    <property type="entry name" value="OmpR/PhoB-type_DNA-bd"/>
</dbReference>
<comment type="caution">
    <text evidence="3">The sequence shown here is derived from an EMBL/GenBank/DDBJ whole genome shotgun (WGS) entry which is preliminary data.</text>
</comment>
<dbReference type="InterPro" id="IPR029016">
    <property type="entry name" value="GAF-like_dom_sf"/>
</dbReference>
<feature type="domain" description="OmpR/PhoB-type" evidence="2">
    <location>
        <begin position="320"/>
        <end position="385"/>
    </location>
</feature>
<evidence type="ECO:0000259" key="2">
    <source>
        <dbReference type="SMART" id="SM00862"/>
    </source>
</evidence>
<accession>A0A839DY40</accession>
<dbReference type="AlphaFoldDB" id="A0A839DY40"/>
<dbReference type="GO" id="GO:0003677">
    <property type="term" value="F:DNA binding"/>
    <property type="evidence" value="ECO:0007669"/>
    <property type="project" value="UniProtKB-KW"/>
</dbReference>
<dbReference type="EMBL" id="JACGWZ010000005">
    <property type="protein sequence ID" value="MBA8826404.1"/>
    <property type="molecule type" value="Genomic_DNA"/>
</dbReference>
<evidence type="ECO:0000313" key="4">
    <source>
        <dbReference type="Proteomes" id="UP000569329"/>
    </source>
</evidence>
<dbReference type="GO" id="GO:0000160">
    <property type="term" value="P:phosphorelay signal transduction system"/>
    <property type="evidence" value="ECO:0007669"/>
    <property type="project" value="InterPro"/>
</dbReference>
<organism evidence="3 4">
    <name type="scientific">Halosaccharopolyspora lacisalsi</name>
    <dbReference type="NCBI Taxonomy" id="1000566"/>
    <lineage>
        <taxon>Bacteria</taxon>
        <taxon>Bacillati</taxon>
        <taxon>Actinomycetota</taxon>
        <taxon>Actinomycetes</taxon>
        <taxon>Pseudonocardiales</taxon>
        <taxon>Pseudonocardiaceae</taxon>
        <taxon>Halosaccharopolyspora</taxon>
    </lineage>
</organism>
<evidence type="ECO:0000256" key="1">
    <source>
        <dbReference type="ARBA" id="ARBA00023125"/>
    </source>
</evidence>
<reference evidence="3 4" key="1">
    <citation type="submission" date="2020-07" db="EMBL/GenBank/DDBJ databases">
        <title>Sequencing the genomes of 1000 actinobacteria strains.</title>
        <authorList>
            <person name="Klenk H.-P."/>
        </authorList>
    </citation>
    <scope>NUCLEOTIDE SEQUENCE [LARGE SCALE GENOMIC DNA]</scope>
    <source>
        <strain evidence="3 4">DSM 45975</strain>
    </source>
</reference>
<sequence length="494" mass="54601">MTPVDNDPLERARELKRLHSAVLSGDGATAQLRPVVWQSWRRSLGAHVDPDRHEPASFLPSADLRQHRNAHPFATMLPMLRETLLGEADEASQVMILTDANGHILWREGKAQVQRDAEAVRLTEGTSWAEESIGTNAMGTALAAETPVQIHSAEHLVRTYHSWTCAASPVHCPDTGRLLGTLDISGPLHTMHPALLSLVTTSARLVESQLRLLTSQQDEAVRTRNEHHLTRLGGQPGALLSSSGRVLSCEPRQWLTPGRRIPLDGAEGFVLLDDGTEAELEPLPEGYLLRARQRTPEPAPRPLLALSLLEDGVPTATVDGRRQELTLRHAEILALLAMHPAGLTAEQLTLLLHGEQGNPTTVRAEIHRLRNCVHPQVLRTRPYRITADVTSDFGALREALHSGDVNAALDEHHGLLLPRSESPRIRQEREELLVAVREALLNHGTTEHLWNYCGTGHGQDDLEILERLRTLLPGGSSRRSTVETRIHRLLEDES</sequence>
<keyword evidence="4" id="KW-1185">Reference proteome</keyword>
<dbReference type="SMART" id="SM00862">
    <property type="entry name" value="Trans_reg_C"/>
    <property type="match status" value="1"/>
</dbReference>
<protein>
    <recommendedName>
        <fullName evidence="2">OmpR/PhoB-type domain-containing protein</fullName>
    </recommendedName>
</protein>
<dbReference type="Gene3D" id="3.30.450.40">
    <property type="match status" value="1"/>
</dbReference>